<proteinExistence type="predicted"/>
<organism evidence="1 2">
    <name type="scientific">Marinicauda algicola</name>
    <dbReference type="NCBI Taxonomy" id="2029849"/>
    <lineage>
        <taxon>Bacteria</taxon>
        <taxon>Pseudomonadati</taxon>
        <taxon>Pseudomonadota</taxon>
        <taxon>Alphaproteobacteria</taxon>
        <taxon>Maricaulales</taxon>
        <taxon>Maricaulaceae</taxon>
        <taxon>Marinicauda</taxon>
    </lineage>
</organism>
<evidence type="ECO:0000313" key="1">
    <source>
        <dbReference type="EMBL" id="TGY88195.1"/>
    </source>
</evidence>
<dbReference type="SUPFAM" id="SSF48452">
    <property type="entry name" value="TPR-like"/>
    <property type="match status" value="2"/>
</dbReference>
<comment type="caution">
    <text evidence="1">The sequence shown here is derived from an EMBL/GenBank/DDBJ whole genome shotgun (WGS) entry which is preliminary data.</text>
</comment>
<dbReference type="RefSeq" id="WP_135996040.1">
    <property type="nucleotide sequence ID" value="NZ_CP071057.1"/>
</dbReference>
<protein>
    <recommendedName>
        <fullName evidence="3">TIR domain-containing protein</fullName>
    </recommendedName>
</protein>
<dbReference type="Proteomes" id="UP000308054">
    <property type="component" value="Unassembled WGS sequence"/>
</dbReference>
<name>A0A4S2GYF3_9PROT</name>
<gene>
    <name evidence="1" type="ORF">E5163_10200</name>
</gene>
<sequence length="669" mass="72885">MNATSLAGTHIVIVFAEDDRRYAERLWTALRAQELSVGLFDQTVGTTLASHLVLLCSPAAVRATDVTHAIESFLEAHERDRSLILPLAVEADTPTFPPVLLSERDSEGFLTPISPPPTAGKIDSSEQSLRRLADVLSARIGKPGGNAAPAGEIRYRLAPALTAGTALLAIGAITWGTWNHMVASENAERARASQEFASRLVVELTDQLPAAARRDTLISIADEMMQSFGLETESDADELQRRAQILHFIGEARDVHGDPDGARESFQAAFDITAQLLQETPNEPERIFAHSQSAFWLGNSAYRAGDLSAAMEALEAYKSLSDQLVSIDEDNPLYLAEAGHAANNLGIMALENGNPDRAADLLDQGIRDLSGRPLEEGVVTPADIANVQGWRANAYLARGQLRPALESRRAEVSAYRAQLVSRPDDYDTREALARALREYAVLLTMLGDVSNATVEMEESLNLSADLFSESPSNSRARRIYMIALSDRARLALRQDDLTRAQLLQGEARRVRTLEDEQGSDDERHLERGMIYLLGAEIAMSAGAHDVALSDASQAILAAEQALGAGYAAASELAAEAYFLHGEALSGAQRSEEAENSYRQARDRLADRSLRSFRERDLLSRITLRLGDGDIALDLHDALIEDGYAHPEFIAFWQQQALTAQLQSSPAARN</sequence>
<dbReference type="InterPro" id="IPR011990">
    <property type="entry name" value="TPR-like_helical_dom_sf"/>
</dbReference>
<dbReference type="AlphaFoldDB" id="A0A4S2GYF3"/>
<evidence type="ECO:0000313" key="2">
    <source>
        <dbReference type="Proteomes" id="UP000308054"/>
    </source>
</evidence>
<dbReference type="OrthoDB" id="7308181at2"/>
<evidence type="ECO:0008006" key="3">
    <source>
        <dbReference type="Google" id="ProtNLM"/>
    </source>
</evidence>
<dbReference type="EMBL" id="SRXW01000003">
    <property type="protein sequence ID" value="TGY88195.1"/>
    <property type="molecule type" value="Genomic_DNA"/>
</dbReference>
<keyword evidence="2" id="KW-1185">Reference proteome</keyword>
<dbReference type="Gene3D" id="1.25.40.10">
    <property type="entry name" value="Tetratricopeptide repeat domain"/>
    <property type="match status" value="1"/>
</dbReference>
<accession>A0A4S2GYF3</accession>
<reference evidence="1 2" key="1">
    <citation type="journal article" date="2017" name="Int. J. Syst. Evol. Microbiol.">
        <title>Marinicauda algicola sp. nov., isolated from a marine red alga Rhodosorus marinus.</title>
        <authorList>
            <person name="Jeong S.E."/>
            <person name="Jeon S.H."/>
            <person name="Chun B.H."/>
            <person name="Kim D.W."/>
            <person name="Jeon C.O."/>
        </authorList>
    </citation>
    <scope>NUCLEOTIDE SEQUENCE [LARGE SCALE GENOMIC DNA]</scope>
    <source>
        <strain evidence="1 2">JCM 31718</strain>
    </source>
</reference>